<name>A0AAV8TZA8_9ROSI</name>
<evidence type="ECO:0000259" key="1">
    <source>
        <dbReference type="SMART" id="SM00743"/>
    </source>
</evidence>
<gene>
    <name evidence="2" type="ORF">K2173_026091</name>
</gene>
<evidence type="ECO:0000313" key="2">
    <source>
        <dbReference type="EMBL" id="KAJ8771224.1"/>
    </source>
</evidence>
<dbReference type="PANTHER" id="PTHR31917">
    <property type="entry name" value="AGENET DOMAIN-CONTAINING PROTEIN-RELATED"/>
    <property type="match status" value="1"/>
</dbReference>
<dbReference type="Pfam" id="PF05641">
    <property type="entry name" value="Agenet"/>
    <property type="match status" value="1"/>
</dbReference>
<proteinExistence type="predicted"/>
<reference evidence="2 3" key="1">
    <citation type="submission" date="2021-09" db="EMBL/GenBank/DDBJ databases">
        <title>Genomic insights and catalytic innovation underlie evolution of tropane alkaloids biosynthesis.</title>
        <authorList>
            <person name="Wang Y.-J."/>
            <person name="Tian T."/>
            <person name="Huang J.-P."/>
            <person name="Huang S.-X."/>
        </authorList>
    </citation>
    <scope>NUCLEOTIDE SEQUENCE [LARGE SCALE GENOMIC DNA]</scope>
    <source>
        <strain evidence="2">KIB-2018</strain>
        <tissue evidence="2">Leaf</tissue>
    </source>
</reference>
<dbReference type="AlphaFoldDB" id="A0AAV8TZA8"/>
<keyword evidence="3" id="KW-1185">Reference proteome</keyword>
<dbReference type="CDD" id="cd20406">
    <property type="entry name" value="Tudor_Agenet_AtDUF_rpt2_4"/>
    <property type="match status" value="1"/>
</dbReference>
<protein>
    <recommendedName>
        <fullName evidence="1">Agenet domain-containing protein</fullName>
    </recommendedName>
</protein>
<accession>A0AAV8TZA8</accession>
<dbReference type="InterPro" id="IPR008395">
    <property type="entry name" value="Agenet-like_dom"/>
</dbReference>
<evidence type="ECO:0000313" key="3">
    <source>
        <dbReference type="Proteomes" id="UP001159364"/>
    </source>
</evidence>
<dbReference type="Proteomes" id="UP001159364">
    <property type="component" value="Linkage Group LG03"/>
</dbReference>
<dbReference type="PANTHER" id="PTHR31917:SF148">
    <property type="entry name" value="DUF724 DOMAIN-CONTAINING PROTEIN 2"/>
    <property type="match status" value="1"/>
</dbReference>
<feature type="domain" description="Agenet" evidence="1">
    <location>
        <begin position="82"/>
        <end position="138"/>
    </location>
</feature>
<feature type="domain" description="Agenet" evidence="1">
    <location>
        <begin position="1"/>
        <end position="73"/>
    </location>
</feature>
<dbReference type="SMART" id="SM00743">
    <property type="entry name" value="Agenet"/>
    <property type="match status" value="2"/>
</dbReference>
<dbReference type="InterPro" id="IPR014002">
    <property type="entry name" value="Agenet_dom_plant"/>
</dbReference>
<comment type="caution">
    <text evidence="2">The sequence shown here is derived from an EMBL/GenBank/DDBJ whole genome shotgun (WGS) entry which is preliminary data.</text>
</comment>
<organism evidence="2 3">
    <name type="scientific">Erythroxylum novogranatense</name>
    <dbReference type="NCBI Taxonomy" id="1862640"/>
    <lineage>
        <taxon>Eukaryota</taxon>
        <taxon>Viridiplantae</taxon>
        <taxon>Streptophyta</taxon>
        <taxon>Embryophyta</taxon>
        <taxon>Tracheophyta</taxon>
        <taxon>Spermatophyta</taxon>
        <taxon>Magnoliopsida</taxon>
        <taxon>eudicotyledons</taxon>
        <taxon>Gunneridae</taxon>
        <taxon>Pentapetalae</taxon>
        <taxon>rosids</taxon>
        <taxon>fabids</taxon>
        <taxon>Malpighiales</taxon>
        <taxon>Erythroxylaceae</taxon>
        <taxon>Erythroxylum</taxon>
    </lineage>
</organism>
<sequence length="147" mass="17288">MFYVGQKVEVCSKQKEFIGSYYEATVIKCEFSPSSSIISYHVQYRNLIEEDSDNPLVEKVSADEMRPIPPPKPPCPSPSKYPDFKMFEVVDVFENSGWWSGQITGRHGRDRFFVCFPPTGEKLDYHHSQLRHHLDWTNRNWISRKIR</sequence>
<dbReference type="EMBL" id="JAIWQS010000003">
    <property type="protein sequence ID" value="KAJ8771224.1"/>
    <property type="molecule type" value="Genomic_DNA"/>
</dbReference>